<feature type="domain" description="F5/8 type C" evidence="9">
    <location>
        <begin position="542"/>
        <end position="693"/>
    </location>
</feature>
<dbReference type="EMBL" id="JBHULN010000003">
    <property type="protein sequence ID" value="MFD2570506.1"/>
    <property type="molecule type" value="Genomic_DNA"/>
</dbReference>
<feature type="compositionally biased region" description="Basic and acidic residues" evidence="7">
    <location>
        <begin position="564"/>
        <end position="578"/>
    </location>
</feature>
<dbReference type="Pfam" id="PF13290">
    <property type="entry name" value="CHB_HEX_C_1"/>
    <property type="match status" value="1"/>
</dbReference>
<evidence type="ECO:0000259" key="9">
    <source>
        <dbReference type="PROSITE" id="PS50022"/>
    </source>
</evidence>
<evidence type="ECO:0000256" key="7">
    <source>
        <dbReference type="SAM" id="MobiDB-lite"/>
    </source>
</evidence>
<organism evidence="10 11">
    <name type="scientific">Spirosoma soli</name>
    <dbReference type="NCBI Taxonomy" id="1770529"/>
    <lineage>
        <taxon>Bacteria</taxon>
        <taxon>Pseudomonadati</taxon>
        <taxon>Bacteroidota</taxon>
        <taxon>Cytophagia</taxon>
        <taxon>Cytophagales</taxon>
        <taxon>Cytophagaceae</taxon>
        <taxon>Spirosoma</taxon>
    </lineage>
</organism>
<comment type="function">
    <text evidence="1">Alpha-L-fucosidase is responsible for hydrolyzing the alpha-1,6-linked fucose joined to the reducing-end N-acetylglucosamine of the carbohydrate moieties of glycoproteins.</text>
</comment>
<sequence>MRFSLLCLAFVSLSLSVQAQKPAPFGAVPSTRQLQWHKLKYYAFVHFNMNTFTNEEWGHGTETPDMFNPSQLDCRQWARVCKAAGMEGIVITAKHHDGFCLWPSNYTEHSVKNSKWHNGKGDVLKDLSAACKEYGLKFGVYLSPWDRNHPAYGTPEYNEIFKKTLQEVLTQYGDVYEVWFDGANGEGPNGKKQVYDWPGFIATVRKYQPNAVIFSDAGPDIRWVGNEDGYAGETNWCTLNRDKVYPGYPNYWELTPGHEDGTDWVPTEVNCSIRPGWYYHASEDNKVKSLEHLVDIYYSSIGRNGNWLLNLPVDRRGLVHENDEKRLMELKAYTDKASHNLVSGKKITASSTFAQTPTFAASNVLDNSRDTYWAAADGSKQASLEIDLGRPTTLNRLLIEEYIALGQRVKKFSVSAWQNGQYQPIASGTTIGNRRILRFPTVTTNKLRVNIDEAKATPLIRHMEVYNAPELIVSPVISRNKAGMVTIACPRTTDPVITYTTDGSEPTAQSPRFSQPFAMPNGGTVKARAFVNNMQKASSPVAAEFDISSAKWAVVSTGVAGEPDTDKSTAGKQNDRLIDGNPDTFWQQRKNGETPTSVVLDLGESLPLRGFTYLPRQDGKKEGIVYKYTVSVSQDGQTWSAPLSQGAFSNINNNPVSQSVRFSQPQTARYLKFDALETTSANDPTISIAELGVLTR</sequence>
<dbReference type="SMART" id="SM00812">
    <property type="entry name" value="Alpha_L_fucos"/>
    <property type="match status" value="1"/>
</dbReference>
<dbReference type="Pfam" id="PF01120">
    <property type="entry name" value="Alpha_L_fucos"/>
    <property type="match status" value="1"/>
</dbReference>
<dbReference type="InterPro" id="IPR017853">
    <property type="entry name" value="GH"/>
</dbReference>
<proteinExistence type="inferred from homology"/>
<evidence type="ECO:0000313" key="11">
    <source>
        <dbReference type="Proteomes" id="UP001597469"/>
    </source>
</evidence>
<dbReference type="Pfam" id="PF00754">
    <property type="entry name" value="F5_F8_type_C"/>
    <property type="match status" value="2"/>
</dbReference>
<comment type="caution">
    <text evidence="10">The sequence shown here is derived from an EMBL/GenBank/DDBJ whole genome shotgun (WGS) entry which is preliminary data.</text>
</comment>
<gene>
    <name evidence="10" type="ORF">ACFSUS_07665</name>
</gene>
<keyword evidence="6" id="KW-0326">Glycosidase</keyword>
<feature type="domain" description="F5/8 type C" evidence="9">
    <location>
        <begin position="334"/>
        <end position="468"/>
    </location>
</feature>
<dbReference type="RefSeq" id="WP_381521232.1">
    <property type="nucleotide sequence ID" value="NZ_JBHULN010000003.1"/>
</dbReference>
<feature type="chain" id="PRO_5046597979" description="alpha-L-fucosidase" evidence="8">
    <location>
        <begin position="20"/>
        <end position="696"/>
    </location>
</feature>
<keyword evidence="5" id="KW-0378">Hydrolase</keyword>
<name>A0ABW5M2I4_9BACT</name>
<evidence type="ECO:0000256" key="6">
    <source>
        <dbReference type="ARBA" id="ARBA00023295"/>
    </source>
</evidence>
<evidence type="ECO:0000256" key="1">
    <source>
        <dbReference type="ARBA" id="ARBA00004071"/>
    </source>
</evidence>
<comment type="similarity">
    <text evidence="2">Belongs to the glycosyl hydrolase 29 family.</text>
</comment>
<feature type="signal peptide" evidence="8">
    <location>
        <begin position="1"/>
        <end position="19"/>
    </location>
</feature>
<dbReference type="InterPro" id="IPR059177">
    <property type="entry name" value="GH29D-like_dom"/>
</dbReference>
<evidence type="ECO:0000256" key="5">
    <source>
        <dbReference type="ARBA" id="ARBA00022801"/>
    </source>
</evidence>
<dbReference type="Gene3D" id="2.60.120.260">
    <property type="entry name" value="Galactose-binding domain-like"/>
    <property type="match status" value="2"/>
</dbReference>
<dbReference type="Gene3D" id="3.20.20.80">
    <property type="entry name" value="Glycosidases"/>
    <property type="match status" value="1"/>
</dbReference>
<dbReference type="PANTHER" id="PTHR10030">
    <property type="entry name" value="ALPHA-L-FUCOSIDASE"/>
    <property type="match status" value="1"/>
</dbReference>
<dbReference type="InterPro" id="IPR000421">
    <property type="entry name" value="FA58C"/>
</dbReference>
<reference evidence="11" key="1">
    <citation type="journal article" date="2019" name="Int. J. Syst. Evol. Microbiol.">
        <title>The Global Catalogue of Microorganisms (GCM) 10K type strain sequencing project: providing services to taxonomists for standard genome sequencing and annotation.</title>
        <authorList>
            <consortium name="The Broad Institute Genomics Platform"/>
            <consortium name="The Broad Institute Genome Sequencing Center for Infectious Disease"/>
            <person name="Wu L."/>
            <person name="Ma J."/>
        </authorList>
    </citation>
    <scope>NUCLEOTIDE SEQUENCE [LARGE SCALE GENOMIC DNA]</scope>
    <source>
        <strain evidence="11">KCTC 42805</strain>
    </source>
</reference>
<evidence type="ECO:0000313" key="10">
    <source>
        <dbReference type="EMBL" id="MFD2570506.1"/>
    </source>
</evidence>
<protein>
    <recommendedName>
        <fullName evidence="3">alpha-L-fucosidase</fullName>
        <ecNumber evidence="3">3.2.1.51</ecNumber>
    </recommendedName>
</protein>
<evidence type="ECO:0000256" key="2">
    <source>
        <dbReference type="ARBA" id="ARBA00007951"/>
    </source>
</evidence>
<keyword evidence="4 8" id="KW-0732">Signal</keyword>
<dbReference type="SUPFAM" id="SSF49785">
    <property type="entry name" value="Galactose-binding domain-like"/>
    <property type="match status" value="2"/>
</dbReference>
<dbReference type="SUPFAM" id="SSF51445">
    <property type="entry name" value="(Trans)glycosidases"/>
    <property type="match status" value="1"/>
</dbReference>
<accession>A0ABW5M2I4</accession>
<dbReference type="EC" id="3.2.1.51" evidence="3"/>
<feature type="region of interest" description="Disordered" evidence="7">
    <location>
        <begin position="559"/>
        <end position="578"/>
    </location>
</feature>
<dbReference type="Proteomes" id="UP001597469">
    <property type="component" value="Unassembled WGS sequence"/>
</dbReference>
<evidence type="ECO:0000256" key="4">
    <source>
        <dbReference type="ARBA" id="ARBA00022729"/>
    </source>
</evidence>
<dbReference type="PRINTS" id="PR00741">
    <property type="entry name" value="GLHYDRLASE29"/>
</dbReference>
<evidence type="ECO:0000256" key="3">
    <source>
        <dbReference type="ARBA" id="ARBA00012662"/>
    </source>
</evidence>
<dbReference type="InterPro" id="IPR016286">
    <property type="entry name" value="FUC_metazoa-typ"/>
</dbReference>
<dbReference type="InterPro" id="IPR057739">
    <property type="entry name" value="Glyco_hydro_29_N"/>
</dbReference>
<dbReference type="InterPro" id="IPR008979">
    <property type="entry name" value="Galactose-bd-like_sf"/>
</dbReference>
<dbReference type="InterPro" id="IPR000933">
    <property type="entry name" value="Glyco_hydro_29"/>
</dbReference>
<dbReference type="PANTHER" id="PTHR10030:SF37">
    <property type="entry name" value="ALPHA-L-FUCOSIDASE-RELATED"/>
    <property type="match status" value="1"/>
</dbReference>
<dbReference type="PROSITE" id="PS50022">
    <property type="entry name" value="FA58C_3"/>
    <property type="match status" value="2"/>
</dbReference>
<evidence type="ECO:0000256" key="8">
    <source>
        <dbReference type="SAM" id="SignalP"/>
    </source>
</evidence>
<keyword evidence="11" id="KW-1185">Reference proteome</keyword>